<dbReference type="PROSITE" id="PS50041">
    <property type="entry name" value="C_TYPE_LECTIN_2"/>
    <property type="match status" value="1"/>
</dbReference>
<name>A0AAV2QZ53_MEGNR</name>
<dbReference type="AlphaFoldDB" id="A0AAV2QZ53"/>
<accession>A0AAV2QZ53</accession>
<dbReference type="InterPro" id="IPR001304">
    <property type="entry name" value="C-type_lectin-like"/>
</dbReference>
<dbReference type="InterPro" id="IPR016186">
    <property type="entry name" value="C-type_lectin-like/link_sf"/>
</dbReference>
<feature type="chain" id="PRO_5043438754" description="C-type lectin domain-containing protein" evidence="1">
    <location>
        <begin position="18"/>
        <end position="164"/>
    </location>
</feature>
<dbReference type="PANTHER" id="PTHR22801">
    <property type="entry name" value="LITHOSTATHINE"/>
    <property type="match status" value="1"/>
</dbReference>
<gene>
    <name evidence="3" type="ORF">MNOR_LOCUS17673</name>
</gene>
<dbReference type="Proteomes" id="UP001497623">
    <property type="component" value="Unassembled WGS sequence"/>
</dbReference>
<proteinExistence type="predicted"/>
<sequence>MWLLHITLLVSIGLANCECPGENVFEEIAGTCYYFSSDRDETADWQGARTICQDMGSLLGMKVDLSELGAEASCMSDGLLMERIAEKGKLYTWLGGTDSSNEGTWHWASSGRSLSIMDSRWLLGDPNGDQKENCLNAVVIGSYHRSYLNDFTCGSVDYFVCQIL</sequence>
<evidence type="ECO:0000259" key="2">
    <source>
        <dbReference type="PROSITE" id="PS50041"/>
    </source>
</evidence>
<dbReference type="EMBL" id="CAXKWB010012246">
    <property type="protein sequence ID" value="CAL4103892.1"/>
    <property type="molecule type" value="Genomic_DNA"/>
</dbReference>
<dbReference type="CDD" id="cd00037">
    <property type="entry name" value="CLECT"/>
    <property type="match status" value="1"/>
</dbReference>
<protein>
    <recommendedName>
        <fullName evidence="2">C-type lectin domain-containing protein</fullName>
    </recommendedName>
</protein>
<comment type="caution">
    <text evidence="3">The sequence shown here is derived from an EMBL/GenBank/DDBJ whole genome shotgun (WGS) entry which is preliminary data.</text>
</comment>
<dbReference type="InterPro" id="IPR050801">
    <property type="entry name" value="Ca-Dep_Lectins_ImmuneDev"/>
</dbReference>
<evidence type="ECO:0000313" key="3">
    <source>
        <dbReference type="EMBL" id="CAL4103892.1"/>
    </source>
</evidence>
<keyword evidence="1" id="KW-0732">Signal</keyword>
<keyword evidence="4" id="KW-1185">Reference proteome</keyword>
<dbReference type="Pfam" id="PF00059">
    <property type="entry name" value="Lectin_C"/>
    <property type="match status" value="1"/>
</dbReference>
<evidence type="ECO:0000256" key="1">
    <source>
        <dbReference type="SAM" id="SignalP"/>
    </source>
</evidence>
<dbReference type="SUPFAM" id="SSF56436">
    <property type="entry name" value="C-type lectin-like"/>
    <property type="match status" value="1"/>
</dbReference>
<dbReference type="Gene3D" id="3.10.100.10">
    <property type="entry name" value="Mannose-Binding Protein A, subunit A"/>
    <property type="match status" value="1"/>
</dbReference>
<feature type="signal peptide" evidence="1">
    <location>
        <begin position="1"/>
        <end position="17"/>
    </location>
</feature>
<organism evidence="3 4">
    <name type="scientific">Meganyctiphanes norvegica</name>
    <name type="common">Northern krill</name>
    <name type="synonym">Thysanopoda norvegica</name>
    <dbReference type="NCBI Taxonomy" id="48144"/>
    <lineage>
        <taxon>Eukaryota</taxon>
        <taxon>Metazoa</taxon>
        <taxon>Ecdysozoa</taxon>
        <taxon>Arthropoda</taxon>
        <taxon>Crustacea</taxon>
        <taxon>Multicrustacea</taxon>
        <taxon>Malacostraca</taxon>
        <taxon>Eumalacostraca</taxon>
        <taxon>Eucarida</taxon>
        <taxon>Euphausiacea</taxon>
        <taxon>Euphausiidae</taxon>
        <taxon>Meganyctiphanes</taxon>
    </lineage>
</organism>
<dbReference type="SMART" id="SM00034">
    <property type="entry name" value="CLECT"/>
    <property type="match status" value="1"/>
</dbReference>
<feature type="domain" description="C-type lectin" evidence="2">
    <location>
        <begin position="28"/>
        <end position="162"/>
    </location>
</feature>
<dbReference type="InterPro" id="IPR016187">
    <property type="entry name" value="CTDL_fold"/>
</dbReference>
<evidence type="ECO:0000313" key="4">
    <source>
        <dbReference type="Proteomes" id="UP001497623"/>
    </source>
</evidence>
<dbReference type="PANTHER" id="PTHR22801:SF63">
    <property type="entry name" value="C-TYPE LECTIN DOMAIN-CONTAINING PROTEIN"/>
    <property type="match status" value="1"/>
</dbReference>
<reference evidence="3 4" key="1">
    <citation type="submission" date="2024-05" db="EMBL/GenBank/DDBJ databases">
        <authorList>
            <person name="Wallberg A."/>
        </authorList>
    </citation>
    <scope>NUCLEOTIDE SEQUENCE [LARGE SCALE GENOMIC DNA]</scope>
</reference>